<dbReference type="RefSeq" id="WP_128358954.1">
    <property type="nucleotide sequence ID" value="NZ_CP053840.1"/>
</dbReference>
<dbReference type="Proteomes" id="UP000503482">
    <property type="component" value="Chromosome"/>
</dbReference>
<name>A0AAE7E425_9BACT</name>
<evidence type="ECO:0000313" key="2">
    <source>
        <dbReference type="Proteomes" id="UP000503482"/>
    </source>
</evidence>
<sequence length="265" mass="32095">MNDSELKTFNFQNDFKDNNIDTVFDLEGALIENLSINTNDFKKKLIFNFEYDKELKKLLNIEDIYLKFEEYSLLFEREEYHIYTNVSSKLNSQVLKELKEKISDIDFSKKVSYSFINEVFGNMEHILYANETSYILLENQFNVLALFRRRYFDNEEIDLFNLIEENQNIDFSMNKNVFDIDNIEYVKANIELIESLLKEDDLQFNEYQKKDLNLYLNEWKLFESLFTNDDFDLKFRQRLILDSIFNLEDYSDCTFLFNKLVEFNN</sequence>
<evidence type="ECO:0000313" key="1">
    <source>
        <dbReference type="EMBL" id="QKF66577.1"/>
    </source>
</evidence>
<dbReference type="KEGG" id="avp:AVENP_1022"/>
<dbReference type="EMBL" id="CP053840">
    <property type="protein sequence ID" value="QKF66577.1"/>
    <property type="molecule type" value="Genomic_DNA"/>
</dbReference>
<gene>
    <name evidence="1" type="ORF">AVENP_1022</name>
</gene>
<keyword evidence="2" id="KW-1185">Reference proteome</keyword>
<organism evidence="1 2">
    <name type="scientific">Arcobacter venerupis</name>
    <dbReference type="NCBI Taxonomy" id="1054033"/>
    <lineage>
        <taxon>Bacteria</taxon>
        <taxon>Pseudomonadati</taxon>
        <taxon>Campylobacterota</taxon>
        <taxon>Epsilonproteobacteria</taxon>
        <taxon>Campylobacterales</taxon>
        <taxon>Arcobacteraceae</taxon>
        <taxon>Arcobacter</taxon>
    </lineage>
</organism>
<reference evidence="1 2" key="1">
    <citation type="submission" date="2020-05" db="EMBL/GenBank/DDBJ databases">
        <title>Complete genome sequencing of Campylobacter and Arcobacter type strains.</title>
        <authorList>
            <person name="Miller W.G."/>
            <person name="Yee E."/>
        </authorList>
    </citation>
    <scope>NUCLEOTIDE SEQUENCE [LARGE SCALE GENOMIC DNA]</scope>
    <source>
        <strain evidence="1 2">LMG 26156</strain>
    </source>
</reference>
<protein>
    <submittedName>
        <fullName evidence="1">Uncharacterized protein</fullName>
    </submittedName>
</protein>
<dbReference type="AlphaFoldDB" id="A0AAE7E425"/>
<accession>A0AAE7E425</accession>
<proteinExistence type="predicted"/>